<name>A0ABR3W027_9PEZI</name>
<proteinExistence type="predicted"/>
<feature type="region of interest" description="Disordered" evidence="1">
    <location>
        <begin position="131"/>
        <end position="243"/>
    </location>
</feature>
<keyword evidence="3" id="KW-1185">Reference proteome</keyword>
<feature type="compositionally biased region" description="Polar residues" evidence="1">
    <location>
        <begin position="232"/>
        <end position="243"/>
    </location>
</feature>
<organism evidence="2 3">
    <name type="scientific">Diaporthe australafricana</name>
    <dbReference type="NCBI Taxonomy" id="127596"/>
    <lineage>
        <taxon>Eukaryota</taxon>
        <taxon>Fungi</taxon>
        <taxon>Dikarya</taxon>
        <taxon>Ascomycota</taxon>
        <taxon>Pezizomycotina</taxon>
        <taxon>Sordariomycetes</taxon>
        <taxon>Sordariomycetidae</taxon>
        <taxon>Diaporthales</taxon>
        <taxon>Diaporthaceae</taxon>
        <taxon>Diaporthe</taxon>
    </lineage>
</organism>
<feature type="compositionally biased region" description="Basic residues" evidence="1">
    <location>
        <begin position="213"/>
        <end position="228"/>
    </location>
</feature>
<reference evidence="2 3" key="1">
    <citation type="journal article" date="2024" name="IMA Fungus">
        <title>IMA Genome - F19 : A genome assembly and annotation guide to empower mycologists, including annotated draft genome sequences of Ceratocystis pirilliformis, Diaporthe australafricana, Fusarium ophioides, Paecilomyces lecythidis, and Sporothrix stenoceras.</title>
        <authorList>
            <person name="Aylward J."/>
            <person name="Wilson A.M."/>
            <person name="Visagie C.M."/>
            <person name="Spraker J."/>
            <person name="Barnes I."/>
            <person name="Buitendag C."/>
            <person name="Ceriani C."/>
            <person name="Del Mar Angel L."/>
            <person name="du Plessis D."/>
            <person name="Fuchs T."/>
            <person name="Gasser K."/>
            <person name="Kramer D."/>
            <person name="Li W."/>
            <person name="Munsamy K."/>
            <person name="Piso A."/>
            <person name="Price J.L."/>
            <person name="Sonnekus B."/>
            <person name="Thomas C."/>
            <person name="van der Nest A."/>
            <person name="van Dijk A."/>
            <person name="van Heerden A."/>
            <person name="van Vuuren N."/>
            <person name="Yilmaz N."/>
            <person name="Duong T.A."/>
            <person name="van der Merwe N.A."/>
            <person name="Wingfield M.J."/>
            <person name="Wingfield B.D."/>
        </authorList>
    </citation>
    <scope>NUCLEOTIDE SEQUENCE [LARGE SCALE GENOMIC DNA]</scope>
    <source>
        <strain evidence="2 3">CMW 18300</strain>
    </source>
</reference>
<sequence length="401" mass="45151">MEGLVYGVAAMIVKDVLKTPYLKGRDYERNVRQVYRDVDNLQITLDQTKSNCEGQSLSKPHAEFVKRAEKQKRNAYRILRKNYPRNASKSQLFEYASTPGAEMNLLDIGKEANQTAKGLNDLLAEIRFSKIGGDKGDDKENGDEKEKPKEKSPTRPSLDLSRVQSNEAPSKGSSSPRSMSSRHSSVFSPIPIQPSGIYSPPSSTSSFGDPTRRRSTSSRRSQSRHVGHNKQELLTPSSWPKSNPFDTIMETGHEREQALDNLQYGIDQVLSAVDNEHEYEAMVFLEHSLKEVLRLQRSQGFSGSQMGEDLGDAVEELDVAMRNLVAARGDKHKDRALRDLSYALESVDVALYARRKQKEMMNDPHAPHRHSSRRGHASPVRVGSKRRDGGSRERSRRFSVQ</sequence>
<comment type="caution">
    <text evidence="2">The sequence shown here is derived from an EMBL/GenBank/DDBJ whole genome shotgun (WGS) entry which is preliminary data.</text>
</comment>
<evidence type="ECO:0000256" key="1">
    <source>
        <dbReference type="SAM" id="MobiDB-lite"/>
    </source>
</evidence>
<feature type="region of interest" description="Disordered" evidence="1">
    <location>
        <begin position="359"/>
        <end position="401"/>
    </location>
</feature>
<dbReference type="EMBL" id="JAWRVE010000196">
    <property type="protein sequence ID" value="KAL1849684.1"/>
    <property type="molecule type" value="Genomic_DNA"/>
</dbReference>
<evidence type="ECO:0000313" key="3">
    <source>
        <dbReference type="Proteomes" id="UP001583177"/>
    </source>
</evidence>
<accession>A0ABR3W027</accession>
<evidence type="ECO:0000313" key="2">
    <source>
        <dbReference type="EMBL" id="KAL1849684.1"/>
    </source>
</evidence>
<dbReference type="Proteomes" id="UP001583177">
    <property type="component" value="Unassembled WGS sequence"/>
</dbReference>
<gene>
    <name evidence="2" type="ORF">Daus18300_013185</name>
</gene>
<protein>
    <submittedName>
        <fullName evidence="2">Uncharacterized protein</fullName>
    </submittedName>
</protein>
<feature type="compositionally biased region" description="Low complexity" evidence="1">
    <location>
        <begin position="170"/>
        <end position="206"/>
    </location>
</feature>
<feature type="compositionally biased region" description="Basic residues" evidence="1">
    <location>
        <begin position="367"/>
        <end position="376"/>
    </location>
</feature>
<feature type="compositionally biased region" description="Basic and acidic residues" evidence="1">
    <location>
        <begin position="132"/>
        <end position="153"/>
    </location>
</feature>